<reference evidence="1" key="2">
    <citation type="submission" date="2023-05" db="EMBL/GenBank/DDBJ databases">
        <authorList>
            <consortium name="Lawrence Berkeley National Laboratory"/>
            <person name="Steindorff A."/>
            <person name="Hensen N."/>
            <person name="Bonometti L."/>
            <person name="Westerberg I."/>
            <person name="Brannstrom I.O."/>
            <person name="Guillou S."/>
            <person name="Cros-Aarteil S."/>
            <person name="Calhoun S."/>
            <person name="Haridas S."/>
            <person name="Kuo A."/>
            <person name="Mondo S."/>
            <person name="Pangilinan J."/>
            <person name="Riley R."/>
            <person name="Labutti K."/>
            <person name="Andreopoulos B."/>
            <person name="Lipzen A."/>
            <person name="Chen C."/>
            <person name="Yanf M."/>
            <person name="Daum C."/>
            <person name="Ng V."/>
            <person name="Clum A."/>
            <person name="Ohm R."/>
            <person name="Martin F."/>
            <person name="Silar P."/>
            <person name="Natvig D."/>
            <person name="Lalanne C."/>
            <person name="Gautier V."/>
            <person name="Ament-Velasquez S.L."/>
            <person name="Kruys A."/>
            <person name="Hutchinson M.I."/>
            <person name="Powell A.J."/>
            <person name="Barry K."/>
            <person name="Miller A.N."/>
            <person name="Grigoriev I.V."/>
            <person name="Debuchy R."/>
            <person name="Gladieux P."/>
            <person name="Thoren M.H."/>
            <person name="Johannesson H."/>
        </authorList>
    </citation>
    <scope>NUCLEOTIDE SEQUENCE</scope>
    <source>
        <strain evidence="1">CBS 123565</strain>
    </source>
</reference>
<proteinExistence type="predicted"/>
<sequence length="172" mass="16931">MAINHTRSCRWRFPHPIPSHPITHLGPADVGAGAGLALHAAAVAGPAAVVAQALALAGGAVGVRRQEGAEAPLLDHAALLAARGGGGVSATRKGIAGWCLCCVGAGWLAYLVKSDVDKVAILDGGAGGNAAGVDGRAGEDAGGSGAEEEDELGGELHCCGWGCGSWWGWAVG</sequence>
<name>A0AAN6ZA44_9PEZI</name>
<protein>
    <submittedName>
        <fullName evidence="1">Uncharacterized protein</fullName>
    </submittedName>
</protein>
<dbReference type="Proteomes" id="UP001304895">
    <property type="component" value="Unassembled WGS sequence"/>
</dbReference>
<accession>A0AAN6ZA44</accession>
<comment type="caution">
    <text evidence="1">The sequence shown here is derived from an EMBL/GenBank/DDBJ whole genome shotgun (WGS) entry which is preliminary data.</text>
</comment>
<gene>
    <name evidence="1" type="ORF">BT67DRAFT_213276</name>
</gene>
<organism evidence="1 2">
    <name type="scientific">Trichocladium antarcticum</name>
    <dbReference type="NCBI Taxonomy" id="1450529"/>
    <lineage>
        <taxon>Eukaryota</taxon>
        <taxon>Fungi</taxon>
        <taxon>Dikarya</taxon>
        <taxon>Ascomycota</taxon>
        <taxon>Pezizomycotina</taxon>
        <taxon>Sordariomycetes</taxon>
        <taxon>Sordariomycetidae</taxon>
        <taxon>Sordariales</taxon>
        <taxon>Chaetomiaceae</taxon>
        <taxon>Trichocladium</taxon>
    </lineage>
</organism>
<evidence type="ECO:0000313" key="2">
    <source>
        <dbReference type="Proteomes" id="UP001304895"/>
    </source>
</evidence>
<reference evidence="1" key="1">
    <citation type="journal article" date="2023" name="Mol. Phylogenet. Evol.">
        <title>Genome-scale phylogeny and comparative genomics of the fungal order Sordariales.</title>
        <authorList>
            <person name="Hensen N."/>
            <person name="Bonometti L."/>
            <person name="Westerberg I."/>
            <person name="Brannstrom I.O."/>
            <person name="Guillou S."/>
            <person name="Cros-Aarteil S."/>
            <person name="Calhoun S."/>
            <person name="Haridas S."/>
            <person name="Kuo A."/>
            <person name="Mondo S."/>
            <person name="Pangilinan J."/>
            <person name="Riley R."/>
            <person name="LaButti K."/>
            <person name="Andreopoulos B."/>
            <person name="Lipzen A."/>
            <person name="Chen C."/>
            <person name="Yan M."/>
            <person name="Daum C."/>
            <person name="Ng V."/>
            <person name="Clum A."/>
            <person name="Steindorff A."/>
            <person name="Ohm R.A."/>
            <person name="Martin F."/>
            <person name="Silar P."/>
            <person name="Natvig D.O."/>
            <person name="Lalanne C."/>
            <person name="Gautier V."/>
            <person name="Ament-Velasquez S.L."/>
            <person name="Kruys A."/>
            <person name="Hutchinson M.I."/>
            <person name="Powell A.J."/>
            <person name="Barry K."/>
            <person name="Miller A.N."/>
            <person name="Grigoriev I.V."/>
            <person name="Debuchy R."/>
            <person name="Gladieux P."/>
            <person name="Hiltunen Thoren M."/>
            <person name="Johannesson H."/>
        </authorList>
    </citation>
    <scope>NUCLEOTIDE SEQUENCE</scope>
    <source>
        <strain evidence="1">CBS 123565</strain>
    </source>
</reference>
<dbReference type="EMBL" id="MU853433">
    <property type="protein sequence ID" value="KAK4130687.1"/>
    <property type="molecule type" value="Genomic_DNA"/>
</dbReference>
<keyword evidence="2" id="KW-1185">Reference proteome</keyword>
<evidence type="ECO:0000313" key="1">
    <source>
        <dbReference type="EMBL" id="KAK4130687.1"/>
    </source>
</evidence>
<dbReference type="AlphaFoldDB" id="A0AAN6ZA44"/>